<feature type="region of interest" description="Disordered" evidence="1">
    <location>
        <begin position="513"/>
        <end position="534"/>
    </location>
</feature>
<keyword evidence="2" id="KW-0812">Transmembrane</keyword>
<name>W7A520_9APIC</name>
<feature type="compositionally biased region" description="Basic and acidic residues" evidence="1">
    <location>
        <begin position="386"/>
        <end position="417"/>
    </location>
</feature>
<protein>
    <submittedName>
        <fullName evidence="3">Uncharacterized protein</fullName>
    </submittedName>
</protein>
<keyword evidence="2" id="KW-1133">Transmembrane helix</keyword>
<feature type="region of interest" description="Disordered" evidence="1">
    <location>
        <begin position="298"/>
        <end position="317"/>
    </location>
</feature>
<feature type="compositionally biased region" description="Low complexity" evidence="1">
    <location>
        <begin position="469"/>
        <end position="480"/>
    </location>
</feature>
<dbReference type="Proteomes" id="UP000030640">
    <property type="component" value="Unassembled WGS sequence"/>
</dbReference>
<dbReference type="VEuPathDB" id="PlasmoDB:C922_03314"/>
<feature type="transmembrane region" description="Helical" evidence="2">
    <location>
        <begin position="481"/>
        <end position="502"/>
    </location>
</feature>
<organism evidence="3 4">
    <name type="scientific">Plasmodium inui San Antonio 1</name>
    <dbReference type="NCBI Taxonomy" id="1237626"/>
    <lineage>
        <taxon>Eukaryota</taxon>
        <taxon>Sar</taxon>
        <taxon>Alveolata</taxon>
        <taxon>Apicomplexa</taxon>
        <taxon>Aconoidasida</taxon>
        <taxon>Haemosporida</taxon>
        <taxon>Plasmodiidae</taxon>
        <taxon>Plasmodium</taxon>
        <taxon>Plasmodium (Plasmodium)</taxon>
    </lineage>
</organism>
<feature type="compositionally biased region" description="Polar residues" evidence="1">
    <location>
        <begin position="304"/>
        <end position="314"/>
    </location>
</feature>
<evidence type="ECO:0000313" key="4">
    <source>
        <dbReference type="Proteomes" id="UP000030640"/>
    </source>
</evidence>
<reference evidence="3 4" key="1">
    <citation type="submission" date="2013-02" db="EMBL/GenBank/DDBJ databases">
        <title>The Genome Sequence of Plasmodium inui San Antonio 1.</title>
        <authorList>
            <consortium name="The Broad Institute Genome Sequencing Platform"/>
            <consortium name="The Broad Institute Genome Sequencing Center for Infectious Disease"/>
            <person name="Neafsey D."/>
            <person name="Cheeseman I."/>
            <person name="Volkman S."/>
            <person name="Adams J."/>
            <person name="Walker B."/>
            <person name="Young S.K."/>
            <person name="Zeng Q."/>
            <person name="Gargeya S."/>
            <person name="Fitzgerald M."/>
            <person name="Haas B."/>
            <person name="Abouelleil A."/>
            <person name="Alvarado L."/>
            <person name="Arachchi H.M."/>
            <person name="Berlin A.M."/>
            <person name="Chapman S.B."/>
            <person name="Dewar J."/>
            <person name="Goldberg J."/>
            <person name="Griggs A."/>
            <person name="Gujja S."/>
            <person name="Hansen M."/>
            <person name="Howarth C."/>
            <person name="Imamovic A."/>
            <person name="Larimer J."/>
            <person name="McCowan C."/>
            <person name="Murphy C."/>
            <person name="Neiman D."/>
            <person name="Pearson M."/>
            <person name="Priest M."/>
            <person name="Roberts A."/>
            <person name="Saif S."/>
            <person name="Shea T."/>
            <person name="Sisk P."/>
            <person name="Sykes S."/>
            <person name="Wortman J."/>
            <person name="Nusbaum C."/>
            <person name="Birren B."/>
        </authorList>
    </citation>
    <scope>NUCLEOTIDE SEQUENCE [LARGE SCALE GENOMIC DNA]</scope>
    <source>
        <strain evidence="3 4">San Antonio 1</strain>
    </source>
</reference>
<dbReference type="GeneID" id="20038588"/>
<dbReference type="AlphaFoldDB" id="W7A520"/>
<evidence type="ECO:0000313" key="3">
    <source>
        <dbReference type="EMBL" id="EUD66398.1"/>
    </source>
</evidence>
<keyword evidence="4" id="KW-1185">Reference proteome</keyword>
<evidence type="ECO:0000256" key="1">
    <source>
        <dbReference type="SAM" id="MobiDB-lite"/>
    </source>
</evidence>
<dbReference type="RefSeq" id="XP_008817128.1">
    <property type="nucleotide sequence ID" value="XM_008818906.1"/>
</dbReference>
<gene>
    <name evidence="3" type="ORF">C922_03314</name>
</gene>
<sequence>MIEPQGTLSLRIEAKNEGWESVPVANSRRDCDQRPRAYCLGAITSGSGAQGGFLGRWANLVGPMNRGGNWQSVTDVTTPLIKRIVEPSLDAIQWRGLLMCIMSRALSLSQLKAIKDGKPLLLWEKEAWKKALNKGVTNPWNSDAKGQGMLIAVVCLIHAMIGYDKGPEGPNPTVRNICTNVWDQVKLELQEVPQGSSNRHIKTLDEFLDKLKKDEAGSSLSYPNLGLLLSLYYGLNQCGEYRGNYDLTALVRTSGWELGEMGSCSIDQNTFMCGGGTGQPVGSTLNMWTNRKSSLISGQLKEAPTTTQTKLVTQDSEEDVTKLKQQQRQRNQDFIRQSTNQMEASHRHYSESSVVYGNTPANMQLHRKPGSDGGSKPPAGVSEAEINVRDAGDETKSIKSPRKYEVQKEDNTTRDIINEQGAPEKTAAQKEQKKQQVPVKDPSSPPPDLRSHLPQQTPDGEGLADKSMTQQPSSPPTQSSVGPIVGGIVALFLAIGGVYGIYRVYLRPVSRLKPDSAGTENSKGRVSYGPYIPT</sequence>
<accession>W7A520</accession>
<feature type="region of interest" description="Disordered" evidence="1">
    <location>
        <begin position="361"/>
        <end position="481"/>
    </location>
</feature>
<proteinExistence type="predicted"/>
<evidence type="ECO:0000256" key="2">
    <source>
        <dbReference type="SAM" id="Phobius"/>
    </source>
</evidence>
<keyword evidence="2" id="KW-0472">Membrane</keyword>
<dbReference type="EMBL" id="KI965472">
    <property type="protein sequence ID" value="EUD66398.1"/>
    <property type="molecule type" value="Genomic_DNA"/>
</dbReference>